<reference evidence="2 3" key="1">
    <citation type="submission" date="2013-04" db="EMBL/GenBank/DDBJ databases">
        <title>Hyphomonas hirschiana VP5 Genome Sequencing.</title>
        <authorList>
            <person name="Lai Q."/>
            <person name="Shao Z."/>
        </authorList>
    </citation>
    <scope>NUCLEOTIDE SEQUENCE [LARGE SCALE GENOMIC DNA]</scope>
    <source>
        <strain evidence="2 3">VP5</strain>
    </source>
</reference>
<gene>
    <name evidence="2" type="ORF">HHI_08218</name>
</gene>
<keyword evidence="3" id="KW-1185">Reference proteome</keyword>
<dbReference type="GO" id="GO:0005886">
    <property type="term" value="C:plasma membrane"/>
    <property type="evidence" value="ECO:0007669"/>
    <property type="project" value="UniProtKB-SubCell"/>
</dbReference>
<keyword evidence="1" id="KW-0812">Transmembrane</keyword>
<proteinExistence type="predicted"/>
<accession>A0A059FVQ2</accession>
<dbReference type="EMBL" id="ARYI01000006">
    <property type="protein sequence ID" value="KCZ94764.1"/>
    <property type="molecule type" value="Genomic_DNA"/>
</dbReference>
<dbReference type="GO" id="GO:0015886">
    <property type="term" value="P:heme transport"/>
    <property type="evidence" value="ECO:0007669"/>
    <property type="project" value="InterPro"/>
</dbReference>
<evidence type="ECO:0000313" key="3">
    <source>
        <dbReference type="Proteomes" id="UP000025061"/>
    </source>
</evidence>
<feature type="transmembrane region" description="Helical" evidence="1">
    <location>
        <begin position="12"/>
        <end position="33"/>
    </location>
</feature>
<keyword evidence="1" id="KW-1133">Transmembrane helix</keyword>
<evidence type="ECO:0000313" key="2">
    <source>
        <dbReference type="EMBL" id="KCZ94764.1"/>
    </source>
</evidence>
<dbReference type="PATRIC" id="fig|1280951.3.peg.1659"/>
<organism evidence="2 3">
    <name type="scientific">Hyphomonas hirschiana VP5</name>
    <dbReference type="NCBI Taxonomy" id="1280951"/>
    <lineage>
        <taxon>Bacteria</taxon>
        <taxon>Pseudomonadati</taxon>
        <taxon>Pseudomonadota</taxon>
        <taxon>Alphaproteobacteria</taxon>
        <taxon>Hyphomonadales</taxon>
        <taxon>Hyphomonadaceae</taxon>
        <taxon>Hyphomonas</taxon>
    </lineage>
</organism>
<comment type="caution">
    <text evidence="2">The sequence shown here is derived from an EMBL/GenBank/DDBJ whole genome shotgun (WGS) entry which is preliminary data.</text>
</comment>
<name>A0A059FVQ2_9PROT</name>
<dbReference type="Proteomes" id="UP000025061">
    <property type="component" value="Unassembled WGS sequence"/>
</dbReference>
<protein>
    <submittedName>
        <fullName evidence="2">Putative lipoprotein</fullName>
    </submittedName>
</protein>
<dbReference type="RefSeq" id="WP_011648483.1">
    <property type="nucleotide sequence ID" value="NZ_ARYI01000006.1"/>
</dbReference>
<dbReference type="AlphaFoldDB" id="A0A059FVQ2"/>
<keyword evidence="2" id="KW-0449">Lipoprotein</keyword>
<keyword evidence="1" id="KW-0472">Membrane</keyword>
<dbReference type="GO" id="GO:0017004">
    <property type="term" value="P:cytochrome complex assembly"/>
    <property type="evidence" value="ECO:0007669"/>
    <property type="project" value="UniProtKB-KW"/>
</dbReference>
<evidence type="ECO:0000256" key="1">
    <source>
        <dbReference type="SAM" id="Phobius"/>
    </source>
</evidence>
<sequence>MPEFDKNAAYIWACYLIGAALIAGACLQAWLAARAARKRLEALVANDEDLRV</sequence>
<dbReference type="PROSITE" id="PS51257">
    <property type="entry name" value="PROKAR_LIPOPROTEIN"/>
    <property type="match status" value="1"/>
</dbReference>